<accession>A0A2N5XMA9</accession>
<reference evidence="3 4" key="1">
    <citation type="submission" date="2018-01" db="EMBL/GenBank/DDBJ databases">
        <title>The draft genome sequence of Cohaesibacter sp. H1304.</title>
        <authorList>
            <person name="Wang N.-N."/>
            <person name="Du Z.-J."/>
        </authorList>
    </citation>
    <scope>NUCLEOTIDE SEQUENCE [LARGE SCALE GENOMIC DNA]</scope>
    <source>
        <strain evidence="3 4">H1304</strain>
    </source>
</reference>
<dbReference type="Pfam" id="PF21986">
    <property type="entry name" value="AH_C"/>
    <property type="match status" value="1"/>
</dbReference>
<feature type="domain" description="Amidase" evidence="1">
    <location>
        <begin position="29"/>
        <end position="440"/>
    </location>
</feature>
<feature type="domain" description="Allophanate hydrolase C-terminal" evidence="2">
    <location>
        <begin position="477"/>
        <end position="600"/>
    </location>
</feature>
<evidence type="ECO:0000259" key="2">
    <source>
        <dbReference type="Pfam" id="PF21986"/>
    </source>
</evidence>
<dbReference type="InterPro" id="IPR036928">
    <property type="entry name" value="AS_sf"/>
</dbReference>
<dbReference type="NCBIfam" id="TIGR02713">
    <property type="entry name" value="allophanate_hyd"/>
    <property type="match status" value="1"/>
</dbReference>
<dbReference type="OrthoDB" id="9811471at2"/>
<evidence type="ECO:0000259" key="1">
    <source>
        <dbReference type="Pfam" id="PF01425"/>
    </source>
</evidence>
<dbReference type="NCBIfam" id="NF006043">
    <property type="entry name" value="PRK08186.1"/>
    <property type="match status" value="1"/>
</dbReference>
<keyword evidence="4" id="KW-1185">Reference proteome</keyword>
<dbReference type="InterPro" id="IPR023631">
    <property type="entry name" value="Amidase_dom"/>
</dbReference>
<dbReference type="InterPro" id="IPR014085">
    <property type="entry name" value="Allophanate_hydrolase"/>
</dbReference>
<evidence type="ECO:0000313" key="4">
    <source>
        <dbReference type="Proteomes" id="UP000234881"/>
    </source>
</evidence>
<keyword evidence="3" id="KW-0378">Hydrolase</keyword>
<dbReference type="Pfam" id="PF01425">
    <property type="entry name" value="Amidase"/>
    <property type="match status" value="1"/>
</dbReference>
<sequence>MSQMSQISKTPLTIPSLHAAYQAGTSPADIVEQVYARIAEVNDPAIFIHLLDKSEVRQAAADLGAFDPAKPLWGIPFVIKDNIDAGGKPTTAACPAYEYEATEDAYVVAQLRAAGALLIGKTNLDQFATGLVGVRSPYGFPKNSIDPDIVPGGSSSGSAVAVGHGIATFSLGTDTAGSGRVPAALNNIVGLKPTLGTLSATGVVPACRTLDTISIFALTVSDAYAVFEIANAYDAKDAYARRFTAGALTAAPSKMRVGIPDANSIEFFGDNVQKASFRQSVDILVQSGAEIIEIDFTPLYDVARMLYEGAWVAERYTVIEDLLKTNPDAVHPVTRAIVSKAETISSADAFRGMYRLQDLKRAAEPIMAAVDILCVPTIPTFYTVADLEADPVTPNSNFGTYTNFVNLLDMCAIAVPAVKRSDSRPGSVTLLASAGQDDLVASIAQVFESAVPHTLGATSWSYEATPLAAPQAQKDEIEIAVCGAHMSGLPLNHQLTTRGGRFLREAKSAADYKFYALAGGPPMRPGMVRLADGGSKVKLEIWALPLSELGSFMAGIPSPLGIGSVMLEDGSSVKGFICEAFGAAGGTDISDLGDWRAFLAQS</sequence>
<dbReference type="Proteomes" id="UP000234881">
    <property type="component" value="Unassembled WGS sequence"/>
</dbReference>
<dbReference type="PANTHER" id="PTHR11895">
    <property type="entry name" value="TRANSAMIDASE"/>
    <property type="match status" value="1"/>
</dbReference>
<dbReference type="SUPFAM" id="SSF75304">
    <property type="entry name" value="Amidase signature (AS) enzymes"/>
    <property type="match status" value="1"/>
</dbReference>
<dbReference type="EMBL" id="PKUQ01000047">
    <property type="protein sequence ID" value="PLW75676.1"/>
    <property type="molecule type" value="Genomic_DNA"/>
</dbReference>
<name>A0A2N5XMA9_9HYPH</name>
<proteinExistence type="predicted"/>
<dbReference type="AlphaFoldDB" id="A0A2N5XMA9"/>
<organism evidence="3 4">
    <name type="scientific">Cohaesibacter celericrescens</name>
    <dbReference type="NCBI Taxonomy" id="2067669"/>
    <lineage>
        <taxon>Bacteria</taxon>
        <taxon>Pseudomonadati</taxon>
        <taxon>Pseudomonadota</taxon>
        <taxon>Alphaproteobacteria</taxon>
        <taxon>Hyphomicrobiales</taxon>
        <taxon>Cohaesibacteraceae</taxon>
    </lineage>
</organism>
<dbReference type="PANTHER" id="PTHR11895:SF169">
    <property type="entry name" value="GLUTAMYL-TRNA(GLN) AMIDOTRANSFERASE"/>
    <property type="match status" value="1"/>
</dbReference>
<comment type="caution">
    <text evidence="3">The sequence shown here is derived from an EMBL/GenBank/DDBJ whole genome shotgun (WGS) entry which is preliminary data.</text>
</comment>
<dbReference type="GO" id="GO:0016787">
    <property type="term" value="F:hydrolase activity"/>
    <property type="evidence" value="ECO:0007669"/>
    <property type="project" value="UniProtKB-KW"/>
</dbReference>
<dbReference type="InterPro" id="IPR053844">
    <property type="entry name" value="AH_C"/>
</dbReference>
<dbReference type="InterPro" id="IPR000120">
    <property type="entry name" value="Amidase"/>
</dbReference>
<evidence type="ECO:0000313" key="3">
    <source>
        <dbReference type="EMBL" id="PLW75676.1"/>
    </source>
</evidence>
<dbReference type="Gene3D" id="1.20.58.1700">
    <property type="match status" value="1"/>
</dbReference>
<gene>
    <name evidence="3" type="primary">atzF</name>
    <name evidence="3" type="ORF">C0081_18730</name>
</gene>
<dbReference type="Gene3D" id="3.90.1300.10">
    <property type="entry name" value="Amidase signature (AS) domain"/>
    <property type="match status" value="1"/>
</dbReference>
<dbReference type="RefSeq" id="WP_101535378.1">
    <property type="nucleotide sequence ID" value="NZ_PKUQ01000047.1"/>
</dbReference>
<protein>
    <submittedName>
        <fullName evidence="3">Allophanate hydrolase</fullName>
    </submittedName>
</protein>
<dbReference type="Gene3D" id="3.10.490.10">
    <property type="entry name" value="Gamma-glutamyl cyclotransferase-like"/>
    <property type="match status" value="1"/>
</dbReference>